<gene>
    <name evidence="1" type="ORF">DF223_06785</name>
</gene>
<evidence type="ECO:0000313" key="2">
    <source>
        <dbReference type="Proteomes" id="UP000244962"/>
    </source>
</evidence>
<dbReference type="AlphaFoldDB" id="A0A2U1TEK1"/>
<evidence type="ECO:0000313" key="1">
    <source>
        <dbReference type="EMBL" id="PWC07325.1"/>
    </source>
</evidence>
<accession>A0A2U1TEK1</accession>
<sequence>MVSMNDRDQRPMAFRATAYLRTSWWSRREVRAFRYDALWADGRVDRDIDLVKVMYQGAPPDFATTSKAMHDGCPDVGIGPWIEYATCNNIPGPL</sequence>
<keyword evidence="2" id="KW-1185">Reference proteome</keyword>
<comment type="caution">
    <text evidence="1">The sequence shown here is derived from an EMBL/GenBank/DDBJ whole genome shotgun (WGS) entry which is preliminary data.</text>
</comment>
<organism evidence="1 2">
    <name type="scientific">Mycetocola zhujimingii</name>
    <dbReference type="NCBI Taxonomy" id="2079792"/>
    <lineage>
        <taxon>Bacteria</taxon>
        <taxon>Bacillati</taxon>
        <taxon>Actinomycetota</taxon>
        <taxon>Actinomycetes</taxon>
        <taxon>Micrococcales</taxon>
        <taxon>Microbacteriaceae</taxon>
        <taxon>Mycetocola</taxon>
    </lineage>
</organism>
<proteinExistence type="predicted"/>
<dbReference type="EMBL" id="QEFB01000005">
    <property type="protein sequence ID" value="PWC07325.1"/>
    <property type="molecule type" value="Genomic_DNA"/>
</dbReference>
<name>A0A2U1TEK1_9MICO</name>
<protein>
    <submittedName>
        <fullName evidence="1">Uncharacterized protein</fullName>
    </submittedName>
</protein>
<dbReference type="Proteomes" id="UP000244962">
    <property type="component" value="Unassembled WGS sequence"/>
</dbReference>
<reference evidence="2" key="1">
    <citation type="submission" date="2018-04" db="EMBL/GenBank/DDBJ databases">
        <authorList>
            <person name="Liu S."/>
            <person name="Wang Z."/>
            <person name="Li J."/>
        </authorList>
    </citation>
    <scope>NUCLEOTIDE SEQUENCE [LARGE SCALE GENOMIC DNA]</scope>
    <source>
        <strain evidence="2">622</strain>
    </source>
</reference>